<gene>
    <name evidence="2" type="ORF">Agub_g15259</name>
</gene>
<proteinExistence type="predicted"/>
<accession>A0AAD3E2Q8</accession>
<evidence type="ECO:0000313" key="3">
    <source>
        <dbReference type="Proteomes" id="UP001054857"/>
    </source>
</evidence>
<feature type="region of interest" description="Disordered" evidence="1">
    <location>
        <begin position="98"/>
        <end position="142"/>
    </location>
</feature>
<comment type="caution">
    <text evidence="2">The sequence shown here is derived from an EMBL/GenBank/DDBJ whole genome shotgun (WGS) entry which is preliminary data.</text>
</comment>
<dbReference type="Proteomes" id="UP001054857">
    <property type="component" value="Unassembled WGS sequence"/>
</dbReference>
<name>A0AAD3E2Q8_9CHLO</name>
<protein>
    <submittedName>
        <fullName evidence="2">Uncharacterized protein</fullName>
    </submittedName>
</protein>
<keyword evidence="3" id="KW-1185">Reference proteome</keyword>
<reference evidence="2 3" key="1">
    <citation type="journal article" date="2021" name="Sci. Rep.">
        <title>Genome sequencing of the multicellular alga Astrephomene provides insights into convergent evolution of germ-soma differentiation.</title>
        <authorList>
            <person name="Yamashita S."/>
            <person name="Yamamoto K."/>
            <person name="Matsuzaki R."/>
            <person name="Suzuki S."/>
            <person name="Yamaguchi H."/>
            <person name="Hirooka S."/>
            <person name="Minakuchi Y."/>
            <person name="Miyagishima S."/>
            <person name="Kawachi M."/>
            <person name="Toyoda A."/>
            <person name="Nozaki H."/>
        </authorList>
    </citation>
    <scope>NUCLEOTIDE SEQUENCE [LARGE SCALE GENOMIC DNA]</scope>
    <source>
        <strain evidence="2 3">NIES-4017</strain>
    </source>
</reference>
<dbReference type="EMBL" id="BMAR01000068">
    <property type="protein sequence ID" value="GFR52665.1"/>
    <property type="molecule type" value="Genomic_DNA"/>
</dbReference>
<dbReference type="AlphaFoldDB" id="A0AAD3E2Q8"/>
<evidence type="ECO:0000256" key="1">
    <source>
        <dbReference type="SAM" id="MobiDB-lite"/>
    </source>
</evidence>
<sequence length="142" mass="14227">MSQRNLLRGASRALAGLQSAARGSAGSSHGSSSFMLNSLAGKLQTGSATRCQAVMGSLRSCGVQVPAAPTYAPMGFAASAPSVTGSLSVLGSVAQHRGVATTDSAEDGDGEDGVRCNLFTAPRDTQSALKVNTSGDKPPDDL</sequence>
<feature type="compositionally biased region" description="Polar residues" evidence="1">
    <location>
        <begin position="123"/>
        <end position="135"/>
    </location>
</feature>
<evidence type="ECO:0000313" key="2">
    <source>
        <dbReference type="EMBL" id="GFR52665.1"/>
    </source>
</evidence>
<organism evidence="2 3">
    <name type="scientific">Astrephomene gubernaculifera</name>
    <dbReference type="NCBI Taxonomy" id="47775"/>
    <lineage>
        <taxon>Eukaryota</taxon>
        <taxon>Viridiplantae</taxon>
        <taxon>Chlorophyta</taxon>
        <taxon>core chlorophytes</taxon>
        <taxon>Chlorophyceae</taxon>
        <taxon>CS clade</taxon>
        <taxon>Chlamydomonadales</taxon>
        <taxon>Astrephomenaceae</taxon>
        <taxon>Astrephomene</taxon>
    </lineage>
</organism>